<keyword evidence="3" id="KW-1185">Reference proteome</keyword>
<dbReference type="InParanoid" id="D2V3L8"/>
<dbReference type="Proteomes" id="UP000006671">
    <property type="component" value="Unassembled WGS sequence"/>
</dbReference>
<evidence type="ECO:0000256" key="1">
    <source>
        <dbReference type="SAM" id="MobiDB-lite"/>
    </source>
</evidence>
<feature type="region of interest" description="Disordered" evidence="1">
    <location>
        <begin position="9"/>
        <end position="32"/>
    </location>
</feature>
<protein>
    <submittedName>
        <fullName evidence="2">Predicted protein</fullName>
    </submittedName>
</protein>
<name>D2V3L8_NAEGR</name>
<gene>
    <name evidence="2" type="ORF">NAEGRDRAFT_63411</name>
</gene>
<accession>D2V3L8</accession>
<reference evidence="2 3" key="1">
    <citation type="journal article" date="2010" name="Cell">
        <title>The genome of Naegleria gruberi illuminates early eukaryotic versatility.</title>
        <authorList>
            <person name="Fritz-Laylin L.K."/>
            <person name="Prochnik S.E."/>
            <person name="Ginger M.L."/>
            <person name="Dacks J.B."/>
            <person name="Carpenter M.L."/>
            <person name="Field M.C."/>
            <person name="Kuo A."/>
            <person name="Paredez A."/>
            <person name="Chapman J."/>
            <person name="Pham J."/>
            <person name="Shu S."/>
            <person name="Neupane R."/>
            <person name="Cipriano M."/>
            <person name="Mancuso J."/>
            <person name="Tu H."/>
            <person name="Salamov A."/>
            <person name="Lindquist E."/>
            <person name="Shapiro H."/>
            <person name="Lucas S."/>
            <person name="Grigoriev I.V."/>
            <person name="Cande W.Z."/>
            <person name="Fulton C."/>
            <person name="Rokhsar D.S."/>
            <person name="Dawson S.C."/>
        </authorList>
    </citation>
    <scope>NUCLEOTIDE SEQUENCE [LARGE SCALE GENOMIC DNA]</scope>
    <source>
        <strain evidence="2 3">NEG-M</strain>
    </source>
</reference>
<organism evidence="3">
    <name type="scientific">Naegleria gruberi</name>
    <name type="common">Amoeba</name>
    <dbReference type="NCBI Taxonomy" id="5762"/>
    <lineage>
        <taxon>Eukaryota</taxon>
        <taxon>Discoba</taxon>
        <taxon>Heterolobosea</taxon>
        <taxon>Tetramitia</taxon>
        <taxon>Eutetramitia</taxon>
        <taxon>Vahlkampfiidae</taxon>
        <taxon>Naegleria</taxon>
    </lineage>
</organism>
<dbReference type="AlphaFoldDB" id="D2V3L8"/>
<dbReference type="EMBL" id="GG738850">
    <property type="protein sequence ID" value="EFC48794.1"/>
    <property type="molecule type" value="Genomic_DNA"/>
</dbReference>
<proteinExistence type="predicted"/>
<evidence type="ECO:0000313" key="2">
    <source>
        <dbReference type="EMBL" id="EFC48794.1"/>
    </source>
</evidence>
<dbReference type="KEGG" id="ngr:NAEGRDRAFT_63411"/>
<evidence type="ECO:0000313" key="3">
    <source>
        <dbReference type="Proteomes" id="UP000006671"/>
    </source>
</evidence>
<dbReference type="GeneID" id="8852513"/>
<dbReference type="RefSeq" id="XP_002681538.1">
    <property type="nucleotide sequence ID" value="XM_002681492.1"/>
</dbReference>
<dbReference type="VEuPathDB" id="AmoebaDB:NAEGRDRAFT_63411"/>
<sequence length="106" mass="11705">MSFLKLFKKKEVDDRSSSNHAHKQQQQIPTASVISSPIATISEPKQVLDSSKVSNDANELSFSTLAICSDRKVEKVSDLAPPLHLSTTFSLDSDVNDGNIYSRVRK</sequence>